<keyword evidence="5 9" id="KW-0798">TonB box</keyword>
<evidence type="ECO:0000256" key="4">
    <source>
        <dbReference type="ARBA" id="ARBA00022692"/>
    </source>
</evidence>
<keyword evidence="7 8" id="KW-0998">Cell outer membrane</keyword>
<gene>
    <name evidence="12" type="ORF">SAMN05421820_11750</name>
</gene>
<comment type="subcellular location">
    <subcellularLocation>
        <location evidence="1 8">Cell outer membrane</location>
        <topology evidence="1 8">Multi-pass membrane protein</topology>
    </subcellularLocation>
</comment>
<evidence type="ECO:0000259" key="10">
    <source>
        <dbReference type="Pfam" id="PF00593"/>
    </source>
</evidence>
<dbReference type="InterPro" id="IPR000531">
    <property type="entry name" value="Beta-barrel_TonB"/>
</dbReference>
<dbReference type="Proteomes" id="UP000183200">
    <property type="component" value="Unassembled WGS sequence"/>
</dbReference>
<dbReference type="InterPro" id="IPR039426">
    <property type="entry name" value="TonB-dep_rcpt-like"/>
</dbReference>
<dbReference type="InterPro" id="IPR012910">
    <property type="entry name" value="Plug_dom"/>
</dbReference>
<evidence type="ECO:0000256" key="9">
    <source>
        <dbReference type="RuleBase" id="RU003357"/>
    </source>
</evidence>
<dbReference type="InterPro" id="IPR036942">
    <property type="entry name" value="Beta-barrel_TonB_sf"/>
</dbReference>
<dbReference type="NCBIfam" id="TIGR04056">
    <property type="entry name" value="OMP_RagA_SusC"/>
    <property type="match status" value="1"/>
</dbReference>
<keyword evidence="2 8" id="KW-0813">Transport</keyword>
<dbReference type="Gene3D" id="2.40.170.20">
    <property type="entry name" value="TonB-dependent receptor, beta-barrel domain"/>
    <property type="match status" value="1"/>
</dbReference>
<name>A0A1H0L4F8_9SPHI</name>
<dbReference type="AlphaFoldDB" id="A0A1H0L4F8"/>
<evidence type="ECO:0000259" key="11">
    <source>
        <dbReference type="Pfam" id="PF07715"/>
    </source>
</evidence>
<dbReference type="SUPFAM" id="SSF49464">
    <property type="entry name" value="Carboxypeptidase regulatory domain-like"/>
    <property type="match status" value="1"/>
</dbReference>
<dbReference type="InterPro" id="IPR037066">
    <property type="entry name" value="Plug_dom_sf"/>
</dbReference>
<feature type="domain" description="TonB-dependent receptor-like beta-barrel" evidence="10">
    <location>
        <begin position="428"/>
        <end position="991"/>
    </location>
</feature>
<accession>A0A1H0L4F8</accession>
<evidence type="ECO:0000256" key="5">
    <source>
        <dbReference type="ARBA" id="ARBA00023077"/>
    </source>
</evidence>
<evidence type="ECO:0000256" key="1">
    <source>
        <dbReference type="ARBA" id="ARBA00004571"/>
    </source>
</evidence>
<evidence type="ECO:0000313" key="12">
    <source>
        <dbReference type="EMBL" id="SDO63119.1"/>
    </source>
</evidence>
<dbReference type="Pfam" id="PF07715">
    <property type="entry name" value="Plug"/>
    <property type="match status" value="1"/>
</dbReference>
<dbReference type="Gene3D" id="2.170.130.10">
    <property type="entry name" value="TonB-dependent receptor, plug domain"/>
    <property type="match status" value="1"/>
</dbReference>
<keyword evidence="4 8" id="KW-0812">Transmembrane</keyword>
<dbReference type="OrthoDB" id="9768177at2"/>
<keyword evidence="3 8" id="KW-1134">Transmembrane beta strand</keyword>
<evidence type="ECO:0000313" key="13">
    <source>
        <dbReference type="Proteomes" id="UP000183200"/>
    </source>
</evidence>
<dbReference type="PROSITE" id="PS52016">
    <property type="entry name" value="TONB_DEPENDENT_REC_3"/>
    <property type="match status" value="1"/>
</dbReference>
<evidence type="ECO:0000256" key="6">
    <source>
        <dbReference type="ARBA" id="ARBA00023136"/>
    </source>
</evidence>
<comment type="similarity">
    <text evidence="8 9">Belongs to the TonB-dependent receptor family.</text>
</comment>
<feature type="domain" description="TonB-dependent receptor plug" evidence="11">
    <location>
        <begin position="145"/>
        <end position="238"/>
    </location>
</feature>
<evidence type="ECO:0000256" key="3">
    <source>
        <dbReference type="ARBA" id="ARBA00022452"/>
    </source>
</evidence>
<sequence>MMKPYLKVKGRQVYGKFLIKGLMIAMLFPISLSAQTNKGSKETINSTDIPGVVKGKLTNIYGEPLFGVNIRSKTGGPVVSSDNKGEYSLMIDSGEVAIFSLKGYLTQEVSVSGSKLDLIFTESEKSQLSVYRLYDTQKKSTSILSTESVYTRDLISSPVTAINNALTGRMSGLTTLQSTGIPGLDAADFSLRGQNPTILINGVPRDVSSIDPEEIESVTVLKDALATAMLGLRGSGGAILITTKKGEVGKQKIAFTAQTGLQTPIRLPKTLDAFNYATLYNEALSNDGKATIYTPADLEAYRTGSDPMGHPNVDWYKEVMRKNAPFTRYNLSTSGGGNSARYFVAVDYLDQQGLLKTSDKNTYNTNSDFKRYIVRTNIDVDLNKNLTLNLNLFGRIENGNAPGTSFITSFGGRSVNLGINAIFNSLATTPNSAYPMFNPDGSLGGNKDFQNNVYGLSTQSGYTLSYMRDMSADLSLKRTMDDLVKGLWIKGLVTFNTNLSEVTSRGKTFAVYQGMNGPSGITYQRFGTEGTISAGNSVNTNQYKNFYSEFSTGYDGSFGDHHVHALASANVQNISIYSDLPLTYNTLAGTLSYDYKEKYLAEVAMSYSGLNRYPDGKRYGLFPAVGLGWNIAKEHFIADHVKWLTTLKLRSTYGRTGNANAGYFVYNQYFADGAGYYFGPGSGTFVFSVGDQTLANPNITWEKAAKFNLGIDVGLFNDKLTLTAEYYNNKFFDLMQTRGKSTSIIGNTYPFENIGTTRYKGIDLTASYRNHVNNFNYFLSGNVTSNNKIVEYQDEVFREYDWMKRTGQRTDQTFGYLANGFYQNAADITNSPKTVGYIPVPGDLKYKDLNNDGIINQFDVTALKNNKPMVYYGLSFGFDYKGFDFSALLQGAANRTVYMGGPTQWEFQNEGKGQAFEQHLNRWTPETAGTATYPRLSVGANPNNQMTSSFWLRSGNYMRLKNLEVGYSLPQRLAAKVKLASIRVFANGMNLYTFSDSKDYDPETFGVSYPAQRIVNAGITIKL</sequence>
<dbReference type="SUPFAM" id="SSF56935">
    <property type="entry name" value="Porins"/>
    <property type="match status" value="1"/>
</dbReference>
<dbReference type="InterPro" id="IPR008969">
    <property type="entry name" value="CarboxyPept-like_regulatory"/>
</dbReference>
<dbReference type="GO" id="GO:0009279">
    <property type="term" value="C:cell outer membrane"/>
    <property type="evidence" value="ECO:0007669"/>
    <property type="project" value="UniProtKB-SubCell"/>
</dbReference>
<reference evidence="13" key="1">
    <citation type="submission" date="2016-10" db="EMBL/GenBank/DDBJ databases">
        <authorList>
            <person name="Varghese N."/>
            <person name="Submissions S."/>
        </authorList>
    </citation>
    <scope>NUCLEOTIDE SEQUENCE [LARGE SCALE GENOMIC DNA]</scope>
    <source>
        <strain evidence="13">DSM 19110</strain>
    </source>
</reference>
<protein>
    <submittedName>
        <fullName evidence="12">TonB-linked outer membrane protein, SusC/RagA family</fullName>
    </submittedName>
</protein>
<keyword evidence="6 8" id="KW-0472">Membrane</keyword>
<dbReference type="EMBL" id="FNGY01000017">
    <property type="protein sequence ID" value="SDO63119.1"/>
    <property type="molecule type" value="Genomic_DNA"/>
</dbReference>
<dbReference type="Pfam" id="PF00593">
    <property type="entry name" value="TonB_dep_Rec_b-barrel"/>
    <property type="match status" value="1"/>
</dbReference>
<evidence type="ECO:0000256" key="8">
    <source>
        <dbReference type="PROSITE-ProRule" id="PRU01360"/>
    </source>
</evidence>
<proteinExistence type="inferred from homology"/>
<evidence type="ECO:0000256" key="2">
    <source>
        <dbReference type="ARBA" id="ARBA00022448"/>
    </source>
</evidence>
<dbReference type="InterPro" id="IPR023996">
    <property type="entry name" value="TonB-dep_OMP_SusC/RagA"/>
</dbReference>
<organism evidence="12 13">
    <name type="scientific">Pedobacter steynii</name>
    <dbReference type="NCBI Taxonomy" id="430522"/>
    <lineage>
        <taxon>Bacteria</taxon>
        <taxon>Pseudomonadati</taxon>
        <taxon>Bacteroidota</taxon>
        <taxon>Sphingobacteriia</taxon>
        <taxon>Sphingobacteriales</taxon>
        <taxon>Sphingobacteriaceae</taxon>
        <taxon>Pedobacter</taxon>
    </lineage>
</organism>
<evidence type="ECO:0000256" key="7">
    <source>
        <dbReference type="ARBA" id="ARBA00023237"/>
    </source>
</evidence>
<keyword evidence="13" id="KW-1185">Reference proteome</keyword>